<name>E6Q3L5_9ZZZZ</name>
<dbReference type="AlphaFoldDB" id="E6Q3L5"/>
<protein>
    <recommendedName>
        <fullName evidence="3">DUF721 domain-containing protein</fullName>
    </recommendedName>
</protein>
<dbReference type="Gene3D" id="3.30.300.180">
    <property type="match status" value="1"/>
</dbReference>
<sequence>MQLMISAAPPEPPAKRSGPLTQKAIEAAWPTIRGRLVAAERPLQAALDDTRVLSFDGKTLVIAVPGQTALSRFNERASAKVKAAIAEFLEADLNVRAEVASLPDEAEPMTNDDADSLLDYAIERTREP</sequence>
<evidence type="ECO:0008006" key="3">
    <source>
        <dbReference type="Google" id="ProtNLM"/>
    </source>
</evidence>
<organism evidence="2">
    <name type="scientific">mine drainage metagenome</name>
    <dbReference type="NCBI Taxonomy" id="410659"/>
    <lineage>
        <taxon>unclassified sequences</taxon>
        <taxon>metagenomes</taxon>
        <taxon>ecological metagenomes</taxon>
    </lineage>
</organism>
<dbReference type="InterPro" id="IPR038454">
    <property type="entry name" value="DnaA_N_sf"/>
</dbReference>
<evidence type="ECO:0000256" key="1">
    <source>
        <dbReference type="SAM" id="MobiDB-lite"/>
    </source>
</evidence>
<proteinExistence type="predicted"/>
<gene>
    <name evidence="2" type="ORF">CARN4_0768</name>
</gene>
<reference evidence="2" key="1">
    <citation type="submission" date="2009-10" db="EMBL/GenBank/DDBJ databases">
        <title>Diversity of trophic interactions inside an arsenic-rich microbial ecosystem.</title>
        <authorList>
            <person name="Bertin P.N."/>
            <person name="Heinrich-Salmeron A."/>
            <person name="Pelletier E."/>
            <person name="Goulhen-Chollet F."/>
            <person name="Arsene-Ploetze F."/>
            <person name="Gallien S."/>
            <person name="Calteau A."/>
            <person name="Vallenet D."/>
            <person name="Casiot C."/>
            <person name="Chane-Woon-Ming B."/>
            <person name="Giloteaux L."/>
            <person name="Barakat M."/>
            <person name="Bonnefoy V."/>
            <person name="Bruneel O."/>
            <person name="Chandler M."/>
            <person name="Cleiss J."/>
            <person name="Duran R."/>
            <person name="Elbaz-Poulichet F."/>
            <person name="Fonknechten N."/>
            <person name="Lauga B."/>
            <person name="Mornico D."/>
            <person name="Ortet P."/>
            <person name="Schaeffer C."/>
            <person name="Siguier P."/>
            <person name="Alexander Thil Smith A."/>
            <person name="Van Dorsselaer A."/>
            <person name="Weissenbach J."/>
            <person name="Medigue C."/>
            <person name="Le Paslier D."/>
        </authorList>
    </citation>
    <scope>NUCLEOTIDE SEQUENCE</scope>
</reference>
<feature type="region of interest" description="Disordered" evidence="1">
    <location>
        <begin position="1"/>
        <end position="20"/>
    </location>
</feature>
<accession>E6Q3L5</accession>
<evidence type="ECO:0000313" key="2">
    <source>
        <dbReference type="EMBL" id="CBI01776.1"/>
    </source>
</evidence>
<comment type="caution">
    <text evidence="2">The sequence shown here is derived from an EMBL/GenBank/DDBJ whole genome shotgun (WGS) entry which is preliminary data.</text>
</comment>
<dbReference type="EMBL" id="CABO01000025">
    <property type="protein sequence ID" value="CBI01776.1"/>
    <property type="molecule type" value="Genomic_DNA"/>
</dbReference>